<proteinExistence type="predicted"/>
<evidence type="ECO:0000313" key="2">
    <source>
        <dbReference type="EMBL" id="KJZ71827.1"/>
    </source>
</evidence>
<protein>
    <submittedName>
        <fullName evidence="2">Uncharacterized protein</fullName>
    </submittedName>
</protein>
<dbReference type="Proteomes" id="UP000054481">
    <property type="component" value="Unassembled WGS sequence"/>
</dbReference>
<keyword evidence="3" id="KW-1185">Reference proteome</keyword>
<reference evidence="2 3" key="1">
    <citation type="journal article" date="2014" name="Genome Biol. Evol.">
        <title>Comparative genomics and transcriptomics analyses reveal divergent lifestyle features of nematode endoparasitic fungus Hirsutella minnesotensis.</title>
        <authorList>
            <person name="Lai Y."/>
            <person name="Liu K."/>
            <person name="Zhang X."/>
            <person name="Zhang X."/>
            <person name="Li K."/>
            <person name="Wang N."/>
            <person name="Shu C."/>
            <person name="Wu Y."/>
            <person name="Wang C."/>
            <person name="Bushley K.E."/>
            <person name="Xiang M."/>
            <person name="Liu X."/>
        </authorList>
    </citation>
    <scope>NUCLEOTIDE SEQUENCE [LARGE SCALE GENOMIC DNA]</scope>
    <source>
        <strain evidence="2 3">3608</strain>
    </source>
</reference>
<dbReference type="AlphaFoldDB" id="A0A0F7ZY44"/>
<sequence length="85" mass="9292">MLFKQLIAIAFLAGSSVVAMSQAPEAAVKARAVEGGAEDNLVARAEAANAADPCPAPGFFYHHGQCCRRRHRRGHPWVYYDCHRP</sequence>
<dbReference type="EMBL" id="KQ030559">
    <property type="protein sequence ID" value="KJZ71827.1"/>
    <property type="molecule type" value="Genomic_DNA"/>
</dbReference>
<organism evidence="2 3">
    <name type="scientific">Hirsutella minnesotensis 3608</name>
    <dbReference type="NCBI Taxonomy" id="1043627"/>
    <lineage>
        <taxon>Eukaryota</taxon>
        <taxon>Fungi</taxon>
        <taxon>Dikarya</taxon>
        <taxon>Ascomycota</taxon>
        <taxon>Pezizomycotina</taxon>
        <taxon>Sordariomycetes</taxon>
        <taxon>Hypocreomycetidae</taxon>
        <taxon>Hypocreales</taxon>
        <taxon>Ophiocordycipitaceae</taxon>
        <taxon>Hirsutella</taxon>
    </lineage>
</organism>
<feature type="chain" id="PRO_5002526669" evidence="1">
    <location>
        <begin position="22"/>
        <end position="85"/>
    </location>
</feature>
<keyword evidence="1" id="KW-0732">Signal</keyword>
<name>A0A0F7ZY44_9HYPO</name>
<gene>
    <name evidence="2" type="ORF">HIM_08755</name>
</gene>
<evidence type="ECO:0000313" key="3">
    <source>
        <dbReference type="Proteomes" id="UP000054481"/>
    </source>
</evidence>
<evidence type="ECO:0000256" key="1">
    <source>
        <dbReference type="SAM" id="SignalP"/>
    </source>
</evidence>
<feature type="signal peptide" evidence="1">
    <location>
        <begin position="1"/>
        <end position="21"/>
    </location>
</feature>
<accession>A0A0F7ZY44</accession>